<gene>
    <name evidence="3" type="ORF">DM484_00010</name>
</gene>
<dbReference type="PROSITE" id="PS51750">
    <property type="entry name" value="BRO_N"/>
    <property type="match status" value="1"/>
</dbReference>
<reference evidence="3 4" key="1">
    <citation type="journal article" date="2018" name="Aquat. Microb. Ecol.">
        <title>Gammaproteobacterial methanotrophs dominate.</title>
        <authorList>
            <person name="Rissanen A.J."/>
            <person name="Saarenheimo J."/>
            <person name="Tiirola M."/>
            <person name="Peura S."/>
            <person name="Aalto S.L."/>
            <person name="Karvinen A."/>
            <person name="Nykanen H."/>
        </authorList>
    </citation>
    <scope>NUCLEOTIDE SEQUENCE [LARGE SCALE GENOMIC DNA]</scope>
    <source>
        <strain evidence="3">AMbin10</strain>
    </source>
</reference>
<protein>
    <recommendedName>
        <fullName evidence="2">Bro-N domain-containing protein</fullName>
    </recommendedName>
</protein>
<proteinExistence type="predicted"/>
<dbReference type="Pfam" id="PF02498">
    <property type="entry name" value="Bro-N"/>
    <property type="match status" value="1"/>
</dbReference>
<dbReference type="AlphaFoldDB" id="A0A2W4U2G4"/>
<dbReference type="Proteomes" id="UP000249396">
    <property type="component" value="Unassembled WGS sequence"/>
</dbReference>
<feature type="compositionally biased region" description="Polar residues" evidence="1">
    <location>
        <begin position="206"/>
        <end position="219"/>
    </location>
</feature>
<comment type="caution">
    <text evidence="3">The sequence shown here is derived from an EMBL/GenBank/DDBJ whole genome shotgun (WGS) entry which is preliminary data.</text>
</comment>
<dbReference type="PANTHER" id="PTHR36180">
    <property type="entry name" value="DNA-BINDING PROTEIN-RELATED-RELATED"/>
    <property type="match status" value="1"/>
</dbReference>
<dbReference type="SMART" id="SM01040">
    <property type="entry name" value="Bro-N"/>
    <property type="match status" value="1"/>
</dbReference>
<feature type="domain" description="Bro-N" evidence="2">
    <location>
        <begin position="46"/>
        <end position="157"/>
    </location>
</feature>
<dbReference type="InterPro" id="IPR003497">
    <property type="entry name" value="BRO_N_domain"/>
</dbReference>
<feature type="region of interest" description="Disordered" evidence="1">
    <location>
        <begin position="161"/>
        <end position="233"/>
    </location>
</feature>
<dbReference type="EMBL" id="QJPH01000002">
    <property type="protein sequence ID" value="PZN88407.1"/>
    <property type="molecule type" value="Genomic_DNA"/>
</dbReference>
<organism evidence="3 4">
    <name type="scientific">Candidatus Methylumidiphilus alinenensis</name>
    <dbReference type="NCBI Taxonomy" id="2202197"/>
    <lineage>
        <taxon>Bacteria</taxon>
        <taxon>Pseudomonadati</taxon>
        <taxon>Pseudomonadota</taxon>
        <taxon>Gammaproteobacteria</taxon>
        <taxon>Methylococcales</taxon>
        <taxon>Candidatus Methylumidiphilus</taxon>
    </lineage>
</organism>
<feature type="non-terminal residue" evidence="3">
    <location>
        <position position="1"/>
    </location>
</feature>
<evidence type="ECO:0000313" key="4">
    <source>
        <dbReference type="Proteomes" id="UP000249396"/>
    </source>
</evidence>
<sequence length="233" mass="25219">ATGDLCHWARQLAAYLLDCKSRLADWESAQPGPTVAPLPDKAGCEAQSDEPMVLYFGEMPLRIAKYEDGLPWVVAADVCTVLNIKNVSQALESLCEDEKRICLAYTLGGTQGLWSVSYGGLSTLILRCRDAIKPGNKAYEFRRWVTNEMLVEVYKTGRYEHPGHGRIVQPSPTAIPATETLPNPSIAAKPEEPASEEPAKSASKPVTTKASKPKAQNATKPKPSKPANGEGQA</sequence>
<evidence type="ECO:0000259" key="2">
    <source>
        <dbReference type="PROSITE" id="PS51750"/>
    </source>
</evidence>
<dbReference type="PANTHER" id="PTHR36180:SF2">
    <property type="entry name" value="BRO FAMILY PROTEIN"/>
    <property type="match status" value="1"/>
</dbReference>
<accession>A0A2W4U2G4</accession>
<evidence type="ECO:0000256" key="1">
    <source>
        <dbReference type="SAM" id="MobiDB-lite"/>
    </source>
</evidence>
<evidence type="ECO:0000313" key="3">
    <source>
        <dbReference type="EMBL" id="PZN88407.1"/>
    </source>
</evidence>
<name>A0A2W4U2G4_9GAMM</name>